<organism evidence="1 2">
    <name type="scientific">Cyanobacterium aponinum (strain PCC 10605)</name>
    <dbReference type="NCBI Taxonomy" id="755178"/>
    <lineage>
        <taxon>Bacteria</taxon>
        <taxon>Bacillati</taxon>
        <taxon>Cyanobacteriota</taxon>
        <taxon>Cyanophyceae</taxon>
        <taxon>Oscillatoriophycideae</taxon>
        <taxon>Chroococcales</taxon>
        <taxon>Geminocystaceae</taxon>
        <taxon>Cyanobacterium</taxon>
    </lineage>
</organism>
<dbReference type="HOGENOM" id="CLU_737327_0_0_3"/>
<name>K9Z8Q6_CYAAP</name>
<geneLocation type="plasmid" evidence="1 2">
    <name>pCYAN10605.01</name>
</geneLocation>
<keyword evidence="1" id="KW-0614">Plasmid</keyword>
<dbReference type="KEGG" id="can:Cyan10605_3511"/>
<dbReference type="Pfam" id="PF09700">
    <property type="entry name" value="Cas_Cmr3"/>
    <property type="match status" value="1"/>
</dbReference>
<dbReference type="RefSeq" id="WP_015221261.1">
    <property type="nucleotide sequence ID" value="NC_019777.1"/>
</dbReference>
<evidence type="ECO:0000313" key="1">
    <source>
        <dbReference type="EMBL" id="AFZ55544.1"/>
    </source>
</evidence>
<protein>
    <submittedName>
        <fullName evidence="1">CRISPR-associated protein, Cmr3</fullName>
    </submittedName>
</protein>
<gene>
    <name evidence="1" type="ordered locus">Cyan10605_3511</name>
</gene>
<dbReference type="eggNOG" id="COG1769">
    <property type="taxonomic scope" value="Bacteria"/>
</dbReference>
<sequence>MFWYKLTPIDVLLLRDGKPFSPGERAWAASVFPPNGHTLAGAIRGLLGKKTNFNLIGSFLTYGDQLYFPRPLNYVGKNLLYPLPWLESDYPLQKILWDRLQPAPLLLKQLKEREPKTSKSEEKTGKYISFNQLKNLLTKAVNEHHNKVELELENPVESEPYFSETRSHNAINSQTGQVKESDGYFVENAIRLKQGWSLAIALDFKLPTPNIMQLGGEGHRVIIEECPDLAQQWQELTKLSQGNFEENQANKSKSLAYLTTTGIFERKYQNNKVYCQAWPWEWKLAHRVNGNQTIGNLVSVATAKPVPISCRIQDREKNTSIPAPQVFGATAGSVYYLNQPEYLYAENPQSPPTKGLEVAKKWRSLGYSQLLWFKY</sequence>
<dbReference type="Proteomes" id="UP000010480">
    <property type="component" value="Plasmid pCYAN10605.01"/>
</dbReference>
<dbReference type="EMBL" id="CP003948">
    <property type="protein sequence ID" value="AFZ55544.1"/>
    <property type="molecule type" value="Genomic_DNA"/>
</dbReference>
<accession>K9Z8Q6</accession>
<dbReference type="Gene3D" id="3.30.70.2940">
    <property type="match status" value="1"/>
</dbReference>
<evidence type="ECO:0000313" key="2">
    <source>
        <dbReference type="Proteomes" id="UP000010480"/>
    </source>
</evidence>
<dbReference type="OrthoDB" id="6162707at2"/>
<keyword evidence="2" id="KW-1185">Reference proteome</keyword>
<dbReference type="AlphaFoldDB" id="K9Z8Q6"/>
<reference evidence="1" key="1">
    <citation type="submission" date="2012-05" db="EMBL/GenBank/DDBJ databases">
        <title>Finished genome of plasmid of Cyanobacterium sp. PCC 10605.</title>
        <authorList>
            <consortium name="US DOE Joint Genome Institute"/>
            <person name="Gugger M."/>
            <person name="Coursin T."/>
            <person name="Rippka R."/>
            <person name="Tandeau De Marsac N."/>
            <person name="Huntemann M."/>
            <person name="Wei C.-L."/>
            <person name="Han J."/>
            <person name="Detter J.C."/>
            <person name="Han C."/>
            <person name="Tapia R."/>
            <person name="Teshima H."/>
            <person name="Chen A."/>
            <person name="Krypides N."/>
            <person name="Mavromatis K."/>
            <person name="Markowitz V."/>
            <person name="Szeto E."/>
            <person name="Ivanova N."/>
            <person name="Ovchinnikova G."/>
            <person name="Pagani I."/>
            <person name="Pati A."/>
            <person name="Goodwin L."/>
            <person name="Peters L."/>
            <person name="Pitluck S."/>
            <person name="Woyke T."/>
            <person name="Kerfeld C."/>
        </authorList>
    </citation>
    <scope>NUCLEOTIDE SEQUENCE</scope>
    <source>
        <strain evidence="1">PCC 10605</strain>
        <plasmid evidence="1">pCYAN10605.01</plasmid>
    </source>
</reference>
<proteinExistence type="predicted"/>
<dbReference type="InterPro" id="IPR019117">
    <property type="entry name" value="CRISPR-assoc_protein_Cmr3"/>
</dbReference>